<evidence type="ECO:0000313" key="4">
    <source>
        <dbReference type="Proteomes" id="UP001291309"/>
    </source>
</evidence>
<protein>
    <submittedName>
        <fullName evidence="3">DUF6569 family protein</fullName>
    </submittedName>
</protein>
<evidence type="ECO:0000256" key="1">
    <source>
        <dbReference type="SAM" id="SignalP"/>
    </source>
</evidence>
<feature type="chain" id="PRO_5046984073" evidence="1">
    <location>
        <begin position="22"/>
        <end position="314"/>
    </location>
</feature>
<name>A0ABU5H9T1_9BACT</name>
<evidence type="ECO:0000313" key="3">
    <source>
        <dbReference type="EMBL" id="MDY7230239.1"/>
    </source>
</evidence>
<dbReference type="Proteomes" id="UP001291309">
    <property type="component" value="Unassembled WGS sequence"/>
</dbReference>
<proteinExistence type="predicted"/>
<sequence>MNRFLAALTAALLLTPSLAPAQEAGTEFDLRDFEAGEPVLAYNLAVVPLHTRKGPPYDDYTVLEEAQNARKVDVREVGDGNVPELSVRNRDERPMYLLGGEVLLGGKQDRMVQSDVVLDAGERRRVPVVCVEQGRWEGQDLSFRPGLAVAHPDLRRAALFSEQGAVWNEVARKSQVSGVSSETGTYRRVLQDATLRKRIGQYLDEIQAKLPRDERMAGLAVAINGELEVVDVFDSPKLYGKLERKLLASYVLAAIEKQPGRAEQAEQGQAKARSLKKKDIDAFVGTPKEGQKKVFRTKGKAIHGTFFGSTEGKK</sequence>
<accession>A0ABU5H9T1</accession>
<comment type="caution">
    <text evidence="3">The sequence shown here is derived from an EMBL/GenBank/DDBJ whole genome shotgun (WGS) entry which is preliminary data.</text>
</comment>
<dbReference type="RefSeq" id="WP_321548960.1">
    <property type="nucleotide sequence ID" value="NZ_JAXIVS010000010.1"/>
</dbReference>
<feature type="domain" description="ARG and Rhodanese-Phosphatase-superfamily-associated" evidence="2">
    <location>
        <begin position="34"/>
        <end position="297"/>
    </location>
</feature>
<dbReference type="EMBL" id="JAXIVS010000010">
    <property type="protein sequence ID" value="MDY7230239.1"/>
    <property type="molecule type" value="Genomic_DNA"/>
</dbReference>
<keyword evidence="4" id="KW-1185">Reference proteome</keyword>
<evidence type="ECO:0000259" key="2">
    <source>
        <dbReference type="Pfam" id="PF20208"/>
    </source>
</evidence>
<dbReference type="InterPro" id="IPR046699">
    <property type="entry name" value="ARPP-1"/>
</dbReference>
<organism evidence="3 4">
    <name type="scientific">Hyalangium rubrum</name>
    <dbReference type="NCBI Taxonomy" id="3103134"/>
    <lineage>
        <taxon>Bacteria</taxon>
        <taxon>Pseudomonadati</taxon>
        <taxon>Myxococcota</taxon>
        <taxon>Myxococcia</taxon>
        <taxon>Myxococcales</taxon>
        <taxon>Cystobacterineae</taxon>
        <taxon>Archangiaceae</taxon>
        <taxon>Hyalangium</taxon>
    </lineage>
</organism>
<gene>
    <name evidence="3" type="ORF">SYV04_27835</name>
</gene>
<feature type="signal peptide" evidence="1">
    <location>
        <begin position="1"/>
        <end position="21"/>
    </location>
</feature>
<dbReference type="Pfam" id="PF20208">
    <property type="entry name" value="ARPP-1"/>
    <property type="match status" value="1"/>
</dbReference>
<reference evidence="3 4" key="1">
    <citation type="submission" date="2023-12" db="EMBL/GenBank/DDBJ databases">
        <title>the genome sequence of Hyalangium sp. s54d21.</title>
        <authorList>
            <person name="Zhang X."/>
        </authorList>
    </citation>
    <scope>NUCLEOTIDE SEQUENCE [LARGE SCALE GENOMIC DNA]</scope>
    <source>
        <strain evidence="4">s54d21</strain>
    </source>
</reference>
<keyword evidence="1" id="KW-0732">Signal</keyword>